<keyword evidence="1" id="KW-1277">Toxin-antitoxin system</keyword>
<dbReference type="Gene3D" id="3.30.2310.20">
    <property type="entry name" value="RelE-like"/>
    <property type="match status" value="1"/>
</dbReference>
<evidence type="ECO:0000256" key="1">
    <source>
        <dbReference type="ARBA" id="ARBA00022649"/>
    </source>
</evidence>
<name>A0ABS3LH51_9ENTE</name>
<comment type="caution">
    <text evidence="2">The sequence shown here is derived from an EMBL/GenBank/DDBJ whole genome shotgun (WGS) entry which is preliminary data.</text>
</comment>
<accession>A0ABS3LH51</accession>
<reference evidence="2 3" key="1">
    <citation type="submission" date="2021-03" db="EMBL/GenBank/DDBJ databases">
        <title>Enterococcal diversity collection.</title>
        <authorList>
            <person name="Gilmore M.S."/>
            <person name="Schwartzman J."/>
            <person name="Van Tyne D."/>
            <person name="Martin M."/>
            <person name="Earl A.M."/>
            <person name="Manson A.L."/>
            <person name="Straub T."/>
            <person name="Salamzade R."/>
            <person name="Saavedra J."/>
            <person name="Lebreton F."/>
            <person name="Prichula J."/>
            <person name="Schaufler K."/>
            <person name="Gaca A."/>
            <person name="Sgardioli B."/>
            <person name="Wagenaar J."/>
            <person name="Strong T."/>
        </authorList>
    </citation>
    <scope>NUCLEOTIDE SEQUENCE [LARGE SCALE GENOMIC DNA]</scope>
    <source>
        <strain evidence="2 3">669A</strain>
    </source>
</reference>
<dbReference type="Pfam" id="PF15738">
    <property type="entry name" value="YafQ_toxin"/>
    <property type="match status" value="1"/>
</dbReference>
<dbReference type="InterPro" id="IPR035093">
    <property type="entry name" value="RelE/ParE_toxin_dom_sf"/>
</dbReference>
<organism evidence="2 3">
    <name type="scientific">Candidatus Enterococcus moelleringii</name>
    <dbReference type="NCBI Taxonomy" id="2815325"/>
    <lineage>
        <taxon>Bacteria</taxon>
        <taxon>Bacillati</taxon>
        <taxon>Bacillota</taxon>
        <taxon>Bacilli</taxon>
        <taxon>Lactobacillales</taxon>
        <taxon>Enterococcaceae</taxon>
        <taxon>Enterococcus</taxon>
    </lineage>
</organism>
<evidence type="ECO:0000313" key="3">
    <source>
        <dbReference type="Proteomes" id="UP000664601"/>
    </source>
</evidence>
<sequence>MTNFQTKYQIVPTSLYKRQIRKLAKSGRFSKKDMAELTLLLNQLANKEKLAEKYADHALINHPSGDREFHFRPDLLVIYSYIDHLLVVELGEVGSHSDLFGKIRRR</sequence>
<dbReference type="SUPFAM" id="SSF143011">
    <property type="entry name" value="RelE-like"/>
    <property type="match status" value="1"/>
</dbReference>
<dbReference type="Proteomes" id="UP000664601">
    <property type="component" value="Unassembled WGS sequence"/>
</dbReference>
<dbReference type="RefSeq" id="WP_207675030.1">
    <property type="nucleotide sequence ID" value="NZ_JAFREM010000029.1"/>
</dbReference>
<dbReference type="InterPro" id="IPR004386">
    <property type="entry name" value="Toxin_YafQ-like"/>
</dbReference>
<dbReference type="NCBIfam" id="TIGR02385">
    <property type="entry name" value="RelE_StbE"/>
    <property type="match status" value="1"/>
</dbReference>
<evidence type="ECO:0000313" key="2">
    <source>
        <dbReference type="EMBL" id="MBO1308041.1"/>
    </source>
</evidence>
<dbReference type="EMBL" id="JAFREM010000029">
    <property type="protein sequence ID" value="MBO1308041.1"/>
    <property type="molecule type" value="Genomic_DNA"/>
</dbReference>
<protein>
    <submittedName>
        <fullName evidence="2">Type II toxin-antitoxin system YafQ family toxin</fullName>
    </submittedName>
</protein>
<dbReference type="PIRSF" id="PIRSF006156">
    <property type="entry name" value="YafQ"/>
    <property type="match status" value="1"/>
</dbReference>
<proteinExistence type="predicted"/>
<dbReference type="InterPro" id="IPR007712">
    <property type="entry name" value="RelE/ParE_toxin"/>
</dbReference>
<dbReference type="PANTHER" id="PTHR40588:SF1">
    <property type="entry name" value="MRNA INTERFERASE TOXIN YAFQ"/>
    <property type="match status" value="1"/>
</dbReference>
<dbReference type="PANTHER" id="PTHR40588">
    <property type="entry name" value="MRNA INTERFERASE TOXIN YAFQ"/>
    <property type="match status" value="1"/>
</dbReference>
<gene>
    <name evidence="2" type="ORF">JZO70_17835</name>
</gene>
<keyword evidence="3" id="KW-1185">Reference proteome</keyword>